<dbReference type="SMART" id="SM00345">
    <property type="entry name" value="HTH_GNTR"/>
    <property type="match status" value="1"/>
</dbReference>
<evidence type="ECO:0000256" key="2">
    <source>
        <dbReference type="ARBA" id="ARBA00023125"/>
    </source>
</evidence>
<dbReference type="Pfam" id="PF00392">
    <property type="entry name" value="GntR"/>
    <property type="match status" value="1"/>
</dbReference>
<keyword evidence="1" id="KW-0805">Transcription regulation</keyword>
<dbReference type="AlphaFoldDB" id="A0A940MS61"/>
<evidence type="ECO:0000313" key="6">
    <source>
        <dbReference type="EMBL" id="MBP0484845.1"/>
    </source>
</evidence>
<accession>A0A940MS61</accession>
<dbReference type="InterPro" id="IPR036388">
    <property type="entry name" value="WH-like_DNA-bd_sf"/>
</dbReference>
<proteinExistence type="predicted"/>
<dbReference type="InterPro" id="IPR011711">
    <property type="entry name" value="GntR_C"/>
</dbReference>
<dbReference type="Pfam" id="PF07729">
    <property type="entry name" value="FCD"/>
    <property type="match status" value="1"/>
</dbReference>
<reference evidence="6" key="1">
    <citation type="submission" date="2021-03" db="EMBL/GenBank/DDBJ databases">
        <title>Sagittula salina sp. nov. strain M10.9X isolated from the marine waste.</title>
        <authorList>
            <person name="Satari L."/>
            <person name="Molina-Menor E."/>
            <person name="Vidal-Verdu A."/>
            <person name="Pascual J."/>
            <person name="Pereto J."/>
            <person name="Porcar M."/>
        </authorList>
    </citation>
    <scope>NUCLEOTIDE SEQUENCE</scope>
    <source>
        <strain evidence="6">M10.9X</strain>
    </source>
</reference>
<dbReference type="Gene3D" id="1.20.120.530">
    <property type="entry name" value="GntR ligand-binding domain-like"/>
    <property type="match status" value="1"/>
</dbReference>
<name>A0A940MS61_9RHOB</name>
<dbReference type="Proteomes" id="UP000675940">
    <property type="component" value="Unassembled WGS sequence"/>
</dbReference>
<dbReference type="GO" id="GO:0003677">
    <property type="term" value="F:DNA binding"/>
    <property type="evidence" value="ECO:0007669"/>
    <property type="project" value="UniProtKB-KW"/>
</dbReference>
<comment type="caution">
    <text evidence="6">The sequence shown here is derived from an EMBL/GenBank/DDBJ whole genome shotgun (WGS) entry which is preliminary data.</text>
</comment>
<dbReference type="PANTHER" id="PTHR43537:SF45">
    <property type="entry name" value="GNTR FAMILY REGULATORY PROTEIN"/>
    <property type="match status" value="1"/>
</dbReference>
<dbReference type="RefSeq" id="WP_209363568.1">
    <property type="nucleotide sequence ID" value="NZ_JAGISH010000018.1"/>
</dbReference>
<sequence>MQPKEHIDVLDPALPITPQVTRHLRERIIRNDLKAGNRISETEIARAYEVSRQPVREAFIKLAEQGLLAVLPQRGTVVTRINWTDVLDARFLREAIEADFVTILAARSEPALIIDLREQIAAQRAVDPQDYQRFNALDETFHRTLAEAAGKAGAWRLLEGLKAQMDRVRFLALAQFPMNRLIDQHEAVVEGIAGGDHDTAVRAIRLHLREILSDLPAIQAANPDAFALPEGGIPDPLNVPLPGTPSEGPKT</sequence>
<evidence type="ECO:0000256" key="3">
    <source>
        <dbReference type="ARBA" id="ARBA00023163"/>
    </source>
</evidence>
<dbReference type="PRINTS" id="PR00035">
    <property type="entry name" value="HTHGNTR"/>
</dbReference>
<dbReference type="SUPFAM" id="SSF48008">
    <property type="entry name" value="GntR ligand-binding domain-like"/>
    <property type="match status" value="1"/>
</dbReference>
<keyword evidence="2" id="KW-0238">DNA-binding</keyword>
<dbReference type="SMART" id="SM00895">
    <property type="entry name" value="FCD"/>
    <property type="match status" value="1"/>
</dbReference>
<evidence type="ECO:0000313" key="7">
    <source>
        <dbReference type="Proteomes" id="UP000675940"/>
    </source>
</evidence>
<evidence type="ECO:0000256" key="4">
    <source>
        <dbReference type="SAM" id="MobiDB-lite"/>
    </source>
</evidence>
<dbReference type="GO" id="GO:0003700">
    <property type="term" value="F:DNA-binding transcription factor activity"/>
    <property type="evidence" value="ECO:0007669"/>
    <property type="project" value="InterPro"/>
</dbReference>
<dbReference type="PANTHER" id="PTHR43537">
    <property type="entry name" value="TRANSCRIPTIONAL REGULATOR, GNTR FAMILY"/>
    <property type="match status" value="1"/>
</dbReference>
<evidence type="ECO:0000259" key="5">
    <source>
        <dbReference type="PROSITE" id="PS50949"/>
    </source>
</evidence>
<protein>
    <submittedName>
        <fullName evidence="6">GntR family transcriptional regulator</fullName>
    </submittedName>
</protein>
<keyword evidence="3" id="KW-0804">Transcription</keyword>
<dbReference type="EMBL" id="JAGISH010000018">
    <property type="protein sequence ID" value="MBP0484845.1"/>
    <property type="molecule type" value="Genomic_DNA"/>
</dbReference>
<dbReference type="InterPro" id="IPR000524">
    <property type="entry name" value="Tscrpt_reg_HTH_GntR"/>
</dbReference>
<gene>
    <name evidence="6" type="ORF">J5474_20430</name>
</gene>
<dbReference type="CDD" id="cd07377">
    <property type="entry name" value="WHTH_GntR"/>
    <property type="match status" value="1"/>
</dbReference>
<evidence type="ECO:0000256" key="1">
    <source>
        <dbReference type="ARBA" id="ARBA00023015"/>
    </source>
</evidence>
<dbReference type="SUPFAM" id="SSF46785">
    <property type="entry name" value="Winged helix' DNA-binding domain"/>
    <property type="match status" value="1"/>
</dbReference>
<dbReference type="Gene3D" id="1.10.10.10">
    <property type="entry name" value="Winged helix-like DNA-binding domain superfamily/Winged helix DNA-binding domain"/>
    <property type="match status" value="1"/>
</dbReference>
<dbReference type="InterPro" id="IPR008920">
    <property type="entry name" value="TF_FadR/GntR_C"/>
</dbReference>
<feature type="domain" description="HTH gntR-type" evidence="5">
    <location>
        <begin position="14"/>
        <end position="81"/>
    </location>
</feature>
<keyword evidence="7" id="KW-1185">Reference proteome</keyword>
<dbReference type="InterPro" id="IPR036390">
    <property type="entry name" value="WH_DNA-bd_sf"/>
</dbReference>
<feature type="region of interest" description="Disordered" evidence="4">
    <location>
        <begin position="231"/>
        <end position="251"/>
    </location>
</feature>
<organism evidence="6 7">
    <name type="scientific">Sagittula salina</name>
    <dbReference type="NCBI Taxonomy" id="2820268"/>
    <lineage>
        <taxon>Bacteria</taxon>
        <taxon>Pseudomonadati</taxon>
        <taxon>Pseudomonadota</taxon>
        <taxon>Alphaproteobacteria</taxon>
        <taxon>Rhodobacterales</taxon>
        <taxon>Roseobacteraceae</taxon>
        <taxon>Sagittula</taxon>
    </lineage>
</organism>
<dbReference type="PROSITE" id="PS50949">
    <property type="entry name" value="HTH_GNTR"/>
    <property type="match status" value="1"/>
</dbReference>